<gene>
    <name evidence="1" type="ORF">DLD82_05300</name>
</gene>
<dbReference type="RefSeq" id="WP_109940073.1">
    <property type="nucleotide sequence ID" value="NZ_CP176366.1"/>
</dbReference>
<dbReference type="AlphaFoldDB" id="A0A2V2N932"/>
<dbReference type="Proteomes" id="UP000245934">
    <property type="component" value="Unassembled WGS sequence"/>
</dbReference>
<comment type="caution">
    <text evidence="1">The sequence shown here is derived from an EMBL/GenBank/DDBJ whole genome shotgun (WGS) entry which is preliminary data.</text>
</comment>
<dbReference type="GeneID" id="97610879"/>
<evidence type="ECO:0000313" key="1">
    <source>
        <dbReference type="EMBL" id="PWR75210.1"/>
    </source>
</evidence>
<accession>A0A2V2N932</accession>
<evidence type="ECO:0000313" key="2">
    <source>
        <dbReference type="Proteomes" id="UP000245934"/>
    </source>
</evidence>
<organism evidence="1 2">
    <name type="scientific">Methanospirillum stamsii</name>
    <dbReference type="NCBI Taxonomy" id="1277351"/>
    <lineage>
        <taxon>Archaea</taxon>
        <taxon>Methanobacteriati</taxon>
        <taxon>Methanobacteriota</taxon>
        <taxon>Stenosarchaea group</taxon>
        <taxon>Methanomicrobia</taxon>
        <taxon>Methanomicrobiales</taxon>
        <taxon>Methanospirillaceae</taxon>
        <taxon>Methanospirillum</taxon>
    </lineage>
</organism>
<sequence length="157" mass="17339">MKFSYAIGSILFALSFLVFPSCAGELTLTDDEKAFLTDMEDMGIPMLYQIPEAMNIGVYHGRDTAISDIATSKTEELKTFSDKISGYTLGTETSVLRDSWLDAEQILKTDLEQYGTLVSGCGSCVSTMNAMYPVLTQSAGKVNKDLIRFYEKNQIPL</sequence>
<proteinExistence type="predicted"/>
<dbReference type="OrthoDB" id="117392at2157"/>
<protein>
    <submittedName>
        <fullName evidence="1">Uncharacterized protein</fullName>
    </submittedName>
</protein>
<reference evidence="1 2" key="1">
    <citation type="submission" date="2018-05" db="EMBL/GenBank/DDBJ databases">
        <title>Draft genome of Methanospirillum stamsii Pt1.</title>
        <authorList>
            <person name="Dueholm M.S."/>
            <person name="Nielsen P.H."/>
            <person name="Bakmann L.F."/>
            <person name="Otzen D.E."/>
        </authorList>
    </citation>
    <scope>NUCLEOTIDE SEQUENCE [LARGE SCALE GENOMIC DNA]</scope>
    <source>
        <strain evidence="1 2">Pt1</strain>
    </source>
</reference>
<name>A0A2V2N932_9EURY</name>
<dbReference type="EMBL" id="QGMZ01000011">
    <property type="protein sequence ID" value="PWR75210.1"/>
    <property type="molecule type" value="Genomic_DNA"/>
</dbReference>
<keyword evidence="2" id="KW-1185">Reference proteome</keyword>